<evidence type="ECO:0000313" key="3">
    <source>
        <dbReference type="Proteomes" id="UP000830671"/>
    </source>
</evidence>
<dbReference type="KEGG" id="clup:CLUP02_06697"/>
<reference evidence="2" key="1">
    <citation type="journal article" date="2021" name="Mol. Plant Microbe Interact.">
        <title>Complete Genome Sequence of the Plant-Pathogenic Fungus Colletotrichum lupini.</title>
        <authorList>
            <person name="Baroncelli R."/>
            <person name="Pensec F."/>
            <person name="Da Lio D."/>
            <person name="Boufleur T."/>
            <person name="Vicente I."/>
            <person name="Sarrocco S."/>
            <person name="Picot A."/>
            <person name="Baraldi E."/>
            <person name="Sukno S."/>
            <person name="Thon M."/>
            <person name="Le Floch G."/>
        </authorList>
    </citation>
    <scope>NUCLEOTIDE SEQUENCE</scope>
    <source>
        <strain evidence="2">IMI 504893</strain>
    </source>
</reference>
<dbReference type="AlphaFoldDB" id="A0A9Q8SPR4"/>
<evidence type="ECO:0000256" key="1">
    <source>
        <dbReference type="SAM" id="MobiDB-lite"/>
    </source>
</evidence>
<dbReference type="SUPFAM" id="SSF51197">
    <property type="entry name" value="Clavaminate synthase-like"/>
    <property type="match status" value="1"/>
</dbReference>
<sequence>MSESLLTPKSNYGDWRDFFFEHGYAIIKNAITPERAEYYKSKQVEWLKSFNRGFDPKNEDTWTSEHLPVSFKGGMYGSYCAPHERFAWEARMEPGVMNPFIHIWETEELLVSFDMFNITLPRQKDLKWSSWPHCDQDPKRKGLQCIQGLLNFAPNGDDDGGLILMDGSAKLYDQFFKETREMANHEDAPPPEANYRDLFIFKEEDVKWFEDRGCRLIKPNLEPGDLVLWDSRYVYISTAPVSSVEEPFMLTVSRSMHYAKHPTGTQIRHAQYVCFTPVKFADPQALKEKADIFRSWGGTTHWPHTNIHPQGKAKRDGVLDPQEREEPLEKPIVTDRLLQLAAVKAY</sequence>
<keyword evidence="3" id="KW-1185">Reference proteome</keyword>
<dbReference type="PANTHER" id="PTHR31630">
    <property type="entry name" value="PHYTANOYL-COA DIOXYGENASE-RELATED-RELATED"/>
    <property type="match status" value="1"/>
</dbReference>
<protein>
    <recommendedName>
        <fullName evidence="4">Phytanoyl-CoA dioxygenase</fullName>
    </recommendedName>
</protein>
<dbReference type="GeneID" id="73340704"/>
<organism evidence="2 3">
    <name type="scientific">Colletotrichum lupini</name>
    <dbReference type="NCBI Taxonomy" id="145971"/>
    <lineage>
        <taxon>Eukaryota</taxon>
        <taxon>Fungi</taxon>
        <taxon>Dikarya</taxon>
        <taxon>Ascomycota</taxon>
        <taxon>Pezizomycotina</taxon>
        <taxon>Sordariomycetes</taxon>
        <taxon>Hypocreomycetidae</taxon>
        <taxon>Glomerellales</taxon>
        <taxon>Glomerellaceae</taxon>
        <taxon>Colletotrichum</taxon>
        <taxon>Colletotrichum acutatum species complex</taxon>
    </lineage>
</organism>
<dbReference type="Gene3D" id="2.60.120.620">
    <property type="entry name" value="q2cbj1_9rhob like domain"/>
    <property type="match status" value="1"/>
</dbReference>
<accession>A0A9Q8SPR4</accession>
<dbReference type="Proteomes" id="UP000830671">
    <property type="component" value="Chromosome 3"/>
</dbReference>
<gene>
    <name evidence="2" type="ORF">CLUP02_06697</name>
</gene>
<dbReference type="PANTHER" id="PTHR31630:SF6">
    <property type="entry name" value="PHYTANOYL-COA DIOXYGENASE-RELATED"/>
    <property type="match status" value="1"/>
</dbReference>
<name>A0A9Q8SPR4_9PEZI</name>
<dbReference type="RefSeq" id="XP_049142837.1">
    <property type="nucleotide sequence ID" value="XM_049285694.1"/>
</dbReference>
<dbReference type="EMBL" id="CP019475">
    <property type="protein sequence ID" value="UQC81211.1"/>
    <property type="molecule type" value="Genomic_DNA"/>
</dbReference>
<feature type="region of interest" description="Disordered" evidence="1">
    <location>
        <begin position="303"/>
        <end position="328"/>
    </location>
</feature>
<feature type="compositionally biased region" description="Basic and acidic residues" evidence="1">
    <location>
        <begin position="313"/>
        <end position="328"/>
    </location>
</feature>
<proteinExistence type="predicted"/>
<evidence type="ECO:0000313" key="2">
    <source>
        <dbReference type="EMBL" id="UQC81211.1"/>
    </source>
</evidence>
<evidence type="ECO:0008006" key="4">
    <source>
        <dbReference type="Google" id="ProtNLM"/>
    </source>
</evidence>